<name>A0A941ENU9_9ACTN</name>
<dbReference type="Proteomes" id="UP000675781">
    <property type="component" value="Unassembled WGS sequence"/>
</dbReference>
<sequence>MKLKNLNNRVVLITGAGSGMGRATALLAAQRGAILVICDRDEAGLNETARAIRSLGNEVFAQTVDVTDPEAMDAFADAVHARFEAVDLLINNAGIGVLAPFLHTKPEDWDRQIAVNVKGVVHGCERFIPRMIERGAGGQVVNVSSGAGYFPSTVMTAYSVTKFAVLGLTLNLRIELRPHKIGVTAICPGVMNTPIARTSIVRGSDPDGQAARVRSMYERRGYPPERAAQKVLRAAERNRAIAPVGPDAHAMYWLNRLAPPLARWVSARTTHLFD</sequence>
<comment type="caution">
    <text evidence="5">The sequence shown here is derived from an EMBL/GenBank/DDBJ whole genome shotgun (WGS) entry which is preliminary data.</text>
</comment>
<keyword evidence="6" id="KW-1185">Reference proteome</keyword>
<dbReference type="PANTHER" id="PTHR44196:SF1">
    <property type="entry name" value="DEHYDROGENASE_REDUCTASE SDR FAMILY MEMBER 7B"/>
    <property type="match status" value="1"/>
</dbReference>
<dbReference type="PRINTS" id="PR00081">
    <property type="entry name" value="GDHRDH"/>
</dbReference>
<dbReference type="CDD" id="cd05233">
    <property type="entry name" value="SDR_c"/>
    <property type="match status" value="1"/>
</dbReference>
<dbReference type="InterPro" id="IPR057326">
    <property type="entry name" value="KR_dom"/>
</dbReference>
<dbReference type="InterPro" id="IPR002347">
    <property type="entry name" value="SDR_fam"/>
</dbReference>
<dbReference type="EMBL" id="JAGSOG010000084">
    <property type="protein sequence ID" value="MBR7835142.1"/>
    <property type="molecule type" value="Genomic_DNA"/>
</dbReference>
<dbReference type="RefSeq" id="WP_034262100.1">
    <property type="nucleotide sequence ID" value="NZ_JAGSOG010000084.1"/>
</dbReference>
<evidence type="ECO:0000259" key="4">
    <source>
        <dbReference type="SMART" id="SM00822"/>
    </source>
</evidence>
<comment type="similarity">
    <text evidence="1 3">Belongs to the short-chain dehydrogenases/reductases (SDR) family.</text>
</comment>
<feature type="domain" description="Ketoreductase" evidence="4">
    <location>
        <begin position="9"/>
        <end position="177"/>
    </location>
</feature>
<dbReference type="InterPro" id="IPR020904">
    <property type="entry name" value="Sc_DH/Rdtase_CS"/>
</dbReference>
<dbReference type="PROSITE" id="PS00061">
    <property type="entry name" value="ADH_SHORT"/>
    <property type="match status" value="1"/>
</dbReference>
<gene>
    <name evidence="5" type="ORF">KDL01_17850</name>
</gene>
<protein>
    <submittedName>
        <fullName evidence="5">SDR family NAD(P)-dependent oxidoreductase</fullName>
    </submittedName>
</protein>
<dbReference type="PANTHER" id="PTHR44196">
    <property type="entry name" value="DEHYDROGENASE/REDUCTASE SDR FAMILY MEMBER 7B"/>
    <property type="match status" value="1"/>
</dbReference>
<dbReference type="AlphaFoldDB" id="A0A941ENU9"/>
<proteinExistence type="inferred from homology"/>
<dbReference type="PRINTS" id="PR00080">
    <property type="entry name" value="SDRFAMILY"/>
</dbReference>
<dbReference type="InterPro" id="IPR036291">
    <property type="entry name" value="NAD(P)-bd_dom_sf"/>
</dbReference>
<evidence type="ECO:0000313" key="6">
    <source>
        <dbReference type="Proteomes" id="UP000675781"/>
    </source>
</evidence>
<dbReference type="SUPFAM" id="SSF51735">
    <property type="entry name" value="NAD(P)-binding Rossmann-fold domains"/>
    <property type="match status" value="1"/>
</dbReference>
<dbReference type="Gene3D" id="3.40.50.720">
    <property type="entry name" value="NAD(P)-binding Rossmann-like Domain"/>
    <property type="match status" value="1"/>
</dbReference>
<keyword evidence="2" id="KW-0560">Oxidoreductase</keyword>
<evidence type="ECO:0000256" key="3">
    <source>
        <dbReference type="RuleBase" id="RU000363"/>
    </source>
</evidence>
<dbReference type="Pfam" id="PF00106">
    <property type="entry name" value="adh_short"/>
    <property type="match status" value="1"/>
</dbReference>
<dbReference type="FunFam" id="3.40.50.720:FF:000084">
    <property type="entry name" value="Short-chain dehydrogenase reductase"/>
    <property type="match status" value="1"/>
</dbReference>
<dbReference type="SMART" id="SM00822">
    <property type="entry name" value="PKS_KR"/>
    <property type="match status" value="1"/>
</dbReference>
<reference evidence="5" key="1">
    <citation type="submission" date="2021-04" db="EMBL/GenBank/DDBJ databases">
        <title>Genome based classification of Actinospica acidithermotolerans sp. nov., an actinobacterium isolated from an Indonesian hot spring.</title>
        <authorList>
            <person name="Kusuma A.B."/>
            <person name="Putra K.E."/>
            <person name="Nafisah S."/>
            <person name="Loh J."/>
            <person name="Nouioui I."/>
            <person name="Goodfellow M."/>
        </authorList>
    </citation>
    <scope>NUCLEOTIDE SEQUENCE</scope>
    <source>
        <strain evidence="5">CSCA 57</strain>
    </source>
</reference>
<accession>A0A941ENU9</accession>
<organism evidence="5 6">
    <name type="scientific">Actinospica durhamensis</name>
    <dbReference type="NCBI Taxonomy" id="1508375"/>
    <lineage>
        <taxon>Bacteria</taxon>
        <taxon>Bacillati</taxon>
        <taxon>Actinomycetota</taxon>
        <taxon>Actinomycetes</taxon>
        <taxon>Catenulisporales</taxon>
        <taxon>Actinospicaceae</taxon>
        <taxon>Actinospica</taxon>
    </lineage>
</organism>
<evidence type="ECO:0000256" key="2">
    <source>
        <dbReference type="ARBA" id="ARBA00023002"/>
    </source>
</evidence>
<evidence type="ECO:0000256" key="1">
    <source>
        <dbReference type="ARBA" id="ARBA00006484"/>
    </source>
</evidence>
<dbReference type="GO" id="GO:0016020">
    <property type="term" value="C:membrane"/>
    <property type="evidence" value="ECO:0007669"/>
    <property type="project" value="TreeGrafter"/>
</dbReference>
<dbReference type="GO" id="GO:0016491">
    <property type="term" value="F:oxidoreductase activity"/>
    <property type="evidence" value="ECO:0007669"/>
    <property type="project" value="UniProtKB-KW"/>
</dbReference>
<evidence type="ECO:0000313" key="5">
    <source>
        <dbReference type="EMBL" id="MBR7835142.1"/>
    </source>
</evidence>